<dbReference type="PANTHER" id="PTHR22990:SF15">
    <property type="entry name" value="F-BOX ONLY PROTEIN 10"/>
    <property type="match status" value="1"/>
</dbReference>
<organism evidence="5 7">
    <name type="scientific">Algoriphagus ratkowskyi</name>
    <dbReference type="NCBI Taxonomy" id="57028"/>
    <lineage>
        <taxon>Bacteria</taxon>
        <taxon>Pseudomonadati</taxon>
        <taxon>Bacteroidota</taxon>
        <taxon>Cytophagia</taxon>
        <taxon>Cytophagales</taxon>
        <taxon>Cyclobacteriaceae</taxon>
        <taxon>Algoriphagus</taxon>
    </lineage>
</organism>
<evidence type="ECO:0000313" key="7">
    <source>
        <dbReference type="Proteomes" id="UP000249115"/>
    </source>
</evidence>
<feature type="domain" description="Rhamnogalacturonase A/B/Epimerase-like pectate lyase" evidence="3">
    <location>
        <begin position="32"/>
        <end position="88"/>
    </location>
</feature>
<dbReference type="Proteomes" id="UP000249115">
    <property type="component" value="Unassembled WGS sequence"/>
</dbReference>
<evidence type="ECO:0000259" key="3">
    <source>
        <dbReference type="Pfam" id="PF12708"/>
    </source>
</evidence>
<feature type="signal peptide" evidence="2">
    <location>
        <begin position="1"/>
        <end position="18"/>
    </location>
</feature>
<dbReference type="Pfam" id="PF13229">
    <property type="entry name" value="Beta_helix"/>
    <property type="match status" value="2"/>
</dbReference>
<evidence type="ECO:0000313" key="6">
    <source>
        <dbReference type="EMBL" id="TXD78522.1"/>
    </source>
</evidence>
<reference evidence="5 7" key="1">
    <citation type="submission" date="2018-06" db="EMBL/GenBank/DDBJ databases">
        <title>Genomic Encyclopedia of Archaeal and Bacterial Type Strains, Phase II (KMG-II): from individual species to whole genera.</title>
        <authorList>
            <person name="Goeker M."/>
        </authorList>
    </citation>
    <scope>NUCLEOTIDE SEQUENCE [LARGE SCALE GENOMIC DNA]</scope>
    <source>
        <strain evidence="5 7">DSM 22686</strain>
    </source>
</reference>
<dbReference type="Gene3D" id="2.160.20.10">
    <property type="entry name" value="Single-stranded right-handed beta-helix, Pectin lyase-like"/>
    <property type="match status" value="2"/>
</dbReference>
<feature type="domain" description="Right handed beta helix" evidence="4">
    <location>
        <begin position="418"/>
        <end position="552"/>
    </location>
</feature>
<protein>
    <submittedName>
        <fullName evidence="6">Endopolygalacturonase</fullName>
    </submittedName>
    <submittedName>
        <fullName evidence="5">Parallel beta-helix repeat protein</fullName>
    </submittedName>
</protein>
<dbReference type="AlphaFoldDB" id="A0A2W7RLC3"/>
<gene>
    <name evidence="6" type="ORF">ESW18_06945</name>
    <name evidence="5" type="ORF">LV84_00975</name>
</gene>
<dbReference type="OrthoDB" id="241638at2"/>
<evidence type="ECO:0000259" key="4">
    <source>
        <dbReference type="Pfam" id="PF13229"/>
    </source>
</evidence>
<dbReference type="EMBL" id="VORV01000004">
    <property type="protein sequence ID" value="TXD78522.1"/>
    <property type="molecule type" value="Genomic_DNA"/>
</dbReference>
<dbReference type="Proteomes" id="UP000321927">
    <property type="component" value="Unassembled WGS sequence"/>
</dbReference>
<evidence type="ECO:0000313" key="5">
    <source>
        <dbReference type="EMBL" id="PZX59766.1"/>
    </source>
</evidence>
<evidence type="ECO:0000256" key="2">
    <source>
        <dbReference type="SAM" id="SignalP"/>
    </source>
</evidence>
<keyword evidence="2" id="KW-0732">Signal</keyword>
<dbReference type="InterPro" id="IPR039448">
    <property type="entry name" value="Beta_helix"/>
</dbReference>
<dbReference type="InterPro" id="IPR024535">
    <property type="entry name" value="RHGA/B-epi-like_pectate_lyase"/>
</dbReference>
<dbReference type="RefSeq" id="WP_086499504.1">
    <property type="nucleotide sequence ID" value="NZ_MSSV01000003.1"/>
</dbReference>
<dbReference type="SUPFAM" id="SSF51126">
    <property type="entry name" value="Pectin lyase-like"/>
    <property type="match status" value="2"/>
</dbReference>
<keyword evidence="8" id="KW-1185">Reference proteome</keyword>
<feature type="chain" id="PRO_5015860823" evidence="2">
    <location>
        <begin position="19"/>
        <end position="565"/>
    </location>
</feature>
<dbReference type="PANTHER" id="PTHR22990">
    <property type="entry name" value="F-BOX ONLY PROTEIN"/>
    <property type="match status" value="1"/>
</dbReference>
<keyword evidence="1" id="KW-0677">Repeat</keyword>
<dbReference type="InterPro" id="IPR051550">
    <property type="entry name" value="SCF-Subunits/Alg-Epimerases"/>
</dbReference>
<dbReference type="InterPro" id="IPR011050">
    <property type="entry name" value="Pectin_lyase_fold/virulence"/>
</dbReference>
<feature type="domain" description="Right handed beta helix" evidence="4">
    <location>
        <begin position="129"/>
        <end position="277"/>
    </location>
</feature>
<comment type="caution">
    <text evidence="5">The sequence shown here is derived from an EMBL/GenBank/DDBJ whole genome shotgun (WGS) entry which is preliminary data.</text>
</comment>
<dbReference type="InterPro" id="IPR012334">
    <property type="entry name" value="Pectin_lyas_fold"/>
</dbReference>
<reference evidence="6 8" key="2">
    <citation type="submission" date="2019-08" db="EMBL/GenBank/DDBJ databases">
        <title>Genome of Algoriphagus ratkowskyi IC026.</title>
        <authorList>
            <person name="Bowman J.P."/>
        </authorList>
    </citation>
    <scope>NUCLEOTIDE SEQUENCE [LARGE SCALE GENOMIC DNA]</scope>
    <source>
        <strain evidence="6 8">IC026</strain>
    </source>
</reference>
<dbReference type="SMART" id="SM00710">
    <property type="entry name" value="PbH1"/>
    <property type="match status" value="7"/>
</dbReference>
<name>A0A2W7RLC3_9BACT</name>
<proteinExistence type="predicted"/>
<evidence type="ECO:0000256" key="1">
    <source>
        <dbReference type="ARBA" id="ARBA00022737"/>
    </source>
</evidence>
<dbReference type="EMBL" id="QKZU01000003">
    <property type="protein sequence ID" value="PZX59766.1"/>
    <property type="molecule type" value="Genomic_DNA"/>
</dbReference>
<dbReference type="Pfam" id="PF12708">
    <property type="entry name" value="Pect-lyase_RHGA_epim"/>
    <property type="match status" value="1"/>
</dbReference>
<dbReference type="InterPro" id="IPR006626">
    <property type="entry name" value="PbH1"/>
</dbReference>
<evidence type="ECO:0000313" key="8">
    <source>
        <dbReference type="Proteomes" id="UP000321927"/>
    </source>
</evidence>
<sequence length="565" mass="62104">MRYHNNLFLFLLFALPLAGVGQSDSSNGGRLLNITEYGVAVESKSDQTVAIQQVIDQATEGDTVFFPEGKYLVRTIQLRSGVNILSEGLIKHHEDAKIGEYSIEKQNSPNPLILGQQVKNVSISLKGESKNDGIYLLKSHQIRIYNTELIGDSTKFRAYPGIVTFESSEIEIVNSKIHHFGKPRSETHSYQPGTGIRILSSNTISIHNSEIYNNGENGIFIYGSRKVEVLNNVIHHNGMSGIQVAFGDKGKERDYNFLSNILDSNAADAIDINNRSPQSAMDIECVIANNITCDNGFVNGLSTPDGSGIGTLINISNVLLFNNEAYRNNRPAIYMESCGLILAKGNWADNQVEITLGLEELLLEKNRFSSINLIANTKAKKIHLRANELGSLSLPNGIQVDKFQIEDNSFSNVAFNFNMKGDMHLSGNKIKNSSSNPVILIVKADDALIENNEILSQHSSAIVLRKSAKNVRIIGNQITSFNTAIFDDSSSNLLVKDNLLTSILGGEENQTFRSHYPDQLTLEGNEHVGIKNSTSVLFVGKGKARVRNEKLTAGTANYGEVEVDE</sequence>
<accession>A0A2W7RLC3</accession>